<comment type="catalytic activity">
    <reaction evidence="4">
        <text>N-terminal L-arginyl-[protein] + L-leucyl-tRNA(Leu) = N-terminal L-leucyl-L-arginyl-[protein] + tRNA(Leu) + H(+)</text>
        <dbReference type="Rhea" id="RHEA:50416"/>
        <dbReference type="Rhea" id="RHEA-COMP:9613"/>
        <dbReference type="Rhea" id="RHEA-COMP:9622"/>
        <dbReference type="Rhea" id="RHEA-COMP:12672"/>
        <dbReference type="Rhea" id="RHEA-COMP:12673"/>
        <dbReference type="ChEBI" id="CHEBI:15378"/>
        <dbReference type="ChEBI" id="CHEBI:64719"/>
        <dbReference type="ChEBI" id="CHEBI:78442"/>
        <dbReference type="ChEBI" id="CHEBI:78494"/>
        <dbReference type="ChEBI" id="CHEBI:133044"/>
        <dbReference type="EC" id="2.3.2.6"/>
    </reaction>
</comment>
<dbReference type="NCBIfam" id="TIGR00667">
    <property type="entry name" value="aat"/>
    <property type="match status" value="1"/>
</dbReference>
<evidence type="ECO:0000256" key="4">
    <source>
        <dbReference type="HAMAP-Rule" id="MF_00688"/>
    </source>
</evidence>
<gene>
    <name evidence="4" type="primary">aat</name>
    <name evidence="5" type="ORF">FB473_003271</name>
</gene>
<dbReference type="InterPro" id="IPR004616">
    <property type="entry name" value="Leu/Phe-tRNA_Trfase"/>
</dbReference>
<dbReference type="EMBL" id="JAAMOZ010000004">
    <property type="protein sequence ID" value="NIH58574.1"/>
    <property type="molecule type" value="Genomic_DNA"/>
</dbReference>
<dbReference type="Pfam" id="PF03588">
    <property type="entry name" value="Leu_Phe_trans"/>
    <property type="match status" value="1"/>
</dbReference>
<reference evidence="5 6" key="1">
    <citation type="submission" date="2020-02" db="EMBL/GenBank/DDBJ databases">
        <title>Sequencing the genomes of 1000 actinobacteria strains.</title>
        <authorList>
            <person name="Klenk H.-P."/>
        </authorList>
    </citation>
    <scope>NUCLEOTIDE SEQUENCE [LARGE SCALE GENOMIC DNA]</scope>
    <source>
        <strain evidence="5 6">DSM 19609</strain>
    </source>
</reference>
<comment type="subcellular location">
    <subcellularLocation>
        <location evidence="4">Cytoplasm</location>
    </subcellularLocation>
</comment>
<dbReference type="GO" id="GO:0008914">
    <property type="term" value="F:leucyl-tRNA--protein transferase activity"/>
    <property type="evidence" value="ECO:0007669"/>
    <property type="project" value="UniProtKB-EC"/>
</dbReference>
<protein>
    <recommendedName>
        <fullName evidence="4">Leucyl/phenylalanyl-tRNA--protein transferase</fullName>
        <ecNumber evidence="4">2.3.2.6</ecNumber>
    </recommendedName>
    <alternativeName>
        <fullName evidence="4">L/F-transferase</fullName>
    </alternativeName>
    <alternativeName>
        <fullName evidence="4">Leucyltransferase</fullName>
    </alternativeName>
    <alternativeName>
        <fullName evidence="4">Phenyalanyltransferase</fullName>
    </alternativeName>
</protein>
<keyword evidence="1 4" id="KW-0963">Cytoplasm</keyword>
<dbReference type="InterPro" id="IPR016181">
    <property type="entry name" value="Acyl_CoA_acyltransferase"/>
</dbReference>
<dbReference type="PANTHER" id="PTHR30098:SF2">
    <property type="entry name" value="LEUCYL_PHENYLALANYL-TRNA--PROTEIN TRANSFERASE"/>
    <property type="match status" value="1"/>
</dbReference>
<organism evidence="5 6">
    <name type="scientific">Brooklawnia cerclae</name>
    <dbReference type="NCBI Taxonomy" id="349934"/>
    <lineage>
        <taxon>Bacteria</taxon>
        <taxon>Bacillati</taxon>
        <taxon>Actinomycetota</taxon>
        <taxon>Actinomycetes</taxon>
        <taxon>Propionibacteriales</taxon>
        <taxon>Propionibacteriaceae</taxon>
        <taxon>Brooklawnia</taxon>
    </lineage>
</organism>
<dbReference type="EC" id="2.3.2.6" evidence="4"/>
<comment type="function">
    <text evidence="4">Functions in the N-end rule pathway of protein degradation where it conjugates Leu, Phe and, less efficiently, Met from aminoacyl-tRNAs to the N-termini of proteins containing an N-terminal arginine or lysine.</text>
</comment>
<dbReference type="Gene3D" id="3.30.70.3550">
    <property type="entry name" value="Leucyl/phenylalanyl-tRNA-protein transferase, N-terminal domain"/>
    <property type="match status" value="1"/>
</dbReference>
<evidence type="ECO:0000256" key="3">
    <source>
        <dbReference type="ARBA" id="ARBA00023315"/>
    </source>
</evidence>
<evidence type="ECO:0000256" key="1">
    <source>
        <dbReference type="ARBA" id="ARBA00022490"/>
    </source>
</evidence>
<dbReference type="SUPFAM" id="SSF55729">
    <property type="entry name" value="Acyl-CoA N-acyltransferases (Nat)"/>
    <property type="match status" value="1"/>
</dbReference>
<name>A0ABX0SKV5_9ACTN</name>
<dbReference type="PANTHER" id="PTHR30098">
    <property type="entry name" value="LEUCYL/PHENYLALANYL-TRNA--PROTEIN TRANSFERASE"/>
    <property type="match status" value="1"/>
</dbReference>
<keyword evidence="3 4" id="KW-0012">Acyltransferase</keyword>
<comment type="catalytic activity">
    <reaction evidence="4">
        <text>L-phenylalanyl-tRNA(Phe) + an N-terminal L-alpha-aminoacyl-[protein] = an N-terminal L-phenylalanyl-L-alpha-aminoacyl-[protein] + tRNA(Phe)</text>
        <dbReference type="Rhea" id="RHEA:43632"/>
        <dbReference type="Rhea" id="RHEA-COMP:9668"/>
        <dbReference type="Rhea" id="RHEA-COMP:9699"/>
        <dbReference type="Rhea" id="RHEA-COMP:10636"/>
        <dbReference type="Rhea" id="RHEA-COMP:10637"/>
        <dbReference type="ChEBI" id="CHEBI:78442"/>
        <dbReference type="ChEBI" id="CHEBI:78531"/>
        <dbReference type="ChEBI" id="CHEBI:78597"/>
        <dbReference type="ChEBI" id="CHEBI:83561"/>
        <dbReference type="EC" id="2.3.2.6"/>
    </reaction>
</comment>
<accession>A0ABX0SKV5</accession>
<comment type="catalytic activity">
    <reaction evidence="4">
        <text>N-terminal L-lysyl-[protein] + L-leucyl-tRNA(Leu) = N-terminal L-leucyl-L-lysyl-[protein] + tRNA(Leu) + H(+)</text>
        <dbReference type="Rhea" id="RHEA:12340"/>
        <dbReference type="Rhea" id="RHEA-COMP:9613"/>
        <dbReference type="Rhea" id="RHEA-COMP:9622"/>
        <dbReference type="Rhea" id="RHEA-COMP:12670"/>
        <dbReference type="Rhea" id="RHEA-COMP:12671"/>
        <dbReference type="ChEBI" id="CHEBI:15378"/>
        <dbReference type="ChEBI" id="CHEBI:65249"/>
        <dbReference type="ChEBI" id="CHEBI:78442"/>
        <dbReference type="ChEBI" id="CHEBI:78494"/>
        <dbReference type="ChEBI" id="CHEBI:133043"/>
        <dbReference type="EC" id="2.3.2.6"/>
    </reaction>
</comment>
<keyword evidence="6" id="KW-1185">Reference proteome</keyword>
<evidence type="ECO:0000313" key="5">
    <source>
        <dbReference type="EMBL" id="NIH58574.1"/>
    </source>
</evidence>
<sequence length="236" mass="26376">MILRAFGPSGQWPDQDLIAFSDEFDASIVLAAYCSGVFPMPLHESGFDGQMGWWSPVRRGVLDLDDLRVTRSLRKSGRRYTTTIDQAFEEVLLRCADPSRPGGWIDAEVRRVYTELYGRGLVHSVETWDARGRLVGGLYGVSLRGLFAGESMFHDPELGRDASKVALGRLVNELRSRLDGEALLDVQWVTEHLASMGASEISRDDYLARLGTALDAPDTAWSRMRRPGDWLLDRTA</sequence>
<keyword evidence="2 4" id="KW-0808">Transferase</keyword>
<evidence type="ECO:0000313" key="6">
    <source>
        <dbReference type="Proteomes" id="UP000749311"/>
    </source>
</evidence>
<dbReference type="RefSeq" id="WP_167171276.1">
    <property type="nucleotide sequence ID" value="NZ_BAAAOO010000006.1"/>
</dbReference>
<evidence type="ECO:0000256" key="2">
    <source>
        <dbReference type="ARBA" id="ARBA00022679"/>
    </source>
</evidence>
<proteinExistence type="inferred from homology"/>
<comment type="similarity">
    <text evidence="4">Belongs to the L/F-transferase family.</text>
</comment>
<dbReference type="Gene3D" id="3.40.630.70">
    <property type="entry name" value="Leucyl/phenylalanyl-tRNA-protein transferase, C-terminal domain"/>
    <property type="match status" value="1"/>
</dbReference>
<dbReference type="InterPro" id="IPR042221">
    <property type="entry name" value="Leu/Phe-tRNA_Trfase_N"/>
</dbReference>
<dbReference type="HAMAP" id="MF_00688">
    <property type="entry name" value="Leu_Phe_trans"/>
    <property type="match status" value="1"/>
</dbReference>
<dbReference type="Proteomes" id="UP000749311">
    <property type="component" value="Unassembled WGS sequence"/>
</dbReference>
<dbReference type="InterPro" id="IPR042203">
    <property type="entry name" value="Leu/Phe-tRNA_Trfase_C"/>
</dbReference>
<comment type="caution">
    <text evidence="5">The sequence shown here is derived from an EMBL/GenBank/DDBJ whole genome shotgun (WGS) entry which is preliminary data.</text>
</comment>